<organism evidence="4 5">
    <name type="scientific">Tetradesmus obliquus</name>
    <name type="common">Green alga</name>
    <name type="synonym">Acutodesmus obliquus</name>
    <dbReference type="NCBI Taxonomy" id="3088"/>
    <lineage>
        <taxon>Eukaryota</taxon>
        <taxon>Viridiplantae</taxon>
        <taxon>Chlorophyta</taxon>
        <taxon>core chlorophytes</taxon>
        <taxon>Chlorophyceae</taxon>
        <taxon>CS clade</taxon>
        <taxon>Sphaeropleales</taxon>
        <taxon>Scenedesmaceae</taxon>
        <taxon>Tetradesmus</taxon>
    </lineage>
</organism>
<dbReference type="EMBL" id="FNXT01000284">
    <property type="protein sequence ID" value="SZX63139.1"/>
    <property type="molecule type" value="Genomic_DNA"/>
</dbReference>
<dbReference type="Proteomes" id="UP000256970">
    <property type="component" value="Unassembled WGS sequence"/>
</dbReference>
<reference evidence="4 5" key="1">
    <citation type="submission" date="2016-10" db="EMBL/GenBank/DDBJ databases">
        <authorList>
            <person name="Cai Z."/>
        </authorList>
    </citation>
    <scope>NUCLEOTIDE SEQUENCE [LARGE SCALE GENOMIC DNA]</scope>
</reference>
<accession>A0A383VED2</accession>
<feature type="compositionally biased region" description="Low complexity" evidence="2">
    <location>
        <begin position="1257"/>
        <end position="1273"/>
    </location>
</feature>
<name>A0A383VED2_TETOB</name>
<feature type="transmembrane region" description="Helical" evidence="3">
    <location>
        <begin position="976"/>
        <end position="993"/>
    </location>
</feature>
<proteinExistence type="predicted"/>
<keyword evidence="5" id="KW-1185">Reference proteome</keyword>
<evidence type="ECO:0000313" key="5">
    <source>
        <dbReference type="Proteomes" id="UP000256970"/>
    </source>
</evidence>
<evidence type="ECO:0000256" key="2">
    <source>
        <dbReference type="SAM" id="MobiDB-lite"/>
    </source>
</evidence>
<gene>
    <name evidence="4" type="ORF">BQ4739_LOCUS3701</name>
</gene>
<feature type="transmembrane region" description="Helical" evidence="3">
    <location>
        <begin position="934"/>
        <end position="955"/>
    </location>
</feature>
<dbReference type="SUPFAM" id="SSF52047">
    <property type="entry name" value="RNI-like"/>
    <property type="match status" value="2"/>
</dbReference>
<protein>
    <recommendedName>
        <fullName evidence="6">F-box domain-containing protein</fullName>
    </recommendedName>
</protein>
<feature type="region of interest" description="Disordered" evidence="2">
    <location>
        <begin position="1257"/>
        <end position="1276"/>
    </location>
</feature>
<keyword evidence="3" id="KW-0812">Transmembrane</keyword>
<feature type="transmembrane region" description="Helical" evidence="3">
    <location>
        <begin position="837"/>
        <end position="861"/>
    </location>
</feature>
<dbReference type="InterPro" id="IPR032675">
    <property type="entry name" value="LRR_dom_sf"/>
</dbReference>
<dbReference type="GO" id="GO:0005930">
    <property type="term" value="C:axoneme"/>
    <property type="evidence" value="ECO:0007669"/>
    <property type="project" value="UniProtKB-SubCell"/>
</dbReference>
<evidence type="ECO:0000313" key="4">
    <source>
        <dbReference type="EMBL" id="SZX63139.1"/>
    </source>
</evidence>
<dbReference type="Gene3D" id="3.80.10.10">
    <property type="entry name" value="Ribonuclease Inhibitor"/>
    <property type="match status" value="1"/>
</dbReference>
<feature type="transmembrane region" description="Helical" evidence="3">
    <location>
        <begin position="1076"/>
        <end position="1094"/>
    </location>
</feature>
<evidence type="ECO:0000256" key="1">
    <source>
        <dbReference type="ARBA" id="ARBA00004430"/>
    </source>
</evidence>
<feature type="region of interest" description="Disordered" evidence="2">
    <location>
        <begin position="870"/>
        <end position="927"/>
    </location>
</feature>
<evidence type="ECO:0008006" key="6">
    <source>
        <dbReference type="Google" id="ProtNLM"/>
    </source>
</evidence>
<comment type="subcellular location">
    <subcellularLocation>
        <location evidence="1">Cytoplasm</location>
        <location evidence="1">Cytoskeleton</location>
        <location evidence="1">Cilium axoneme</location>
    </subcellularLocation>
</comment>
<keyword evidence="3" id="KW-1133">Transmembrane helix</keyword>
<keyword evidence="3" id="KW-0472">Membrane</keyword>
<feature type="transmembrane region" description="Helical" evidence="3">
    <location>
        <begin position="1334"/>
        <end position="1359"/>
    </location>
</feature>
<feature type="region of interest" description="Disordered" evidence="2">
    <location>
        <begin position="379"/>
        <end position="406"/>
    </location>
</feature>
<feature type="transmembrane region" description="Helical" evidence="3">
    <location>
        <begin position="1005"/>
        <end position="1027"/>
    </location>
</feature>
<evidence type="ECO:0000256" key="3">
    <source>
        <dbReference type="SAM" id="Phobius"/>
    </source>
</evidence>
<sequence length="1435" mass="149327">MIVVSDSAAYQVLLGFLSPADHASLRLVSRSWQALVDRSLGCLYPLAVTPFNFGFGSVPCLVYQSLFQSSSIKQHLLDAGPVHAGFYLISRQFTNLHTLAVDCQSKGCVDFEHLPLLLSLRRLRLGQFSFSEDALAGGLGRCSGLQVLHLESQQAMLQVRSLRHLSGLAALQELVVQPRGYINVPPESAAGLAALACLTRLTQLQLVTAIKPSRCPLPGDPSSSSSLVGPFNDTHGFPAGRSVFFNSSSAAGGCQLSVALAHLARLQVLRLVGVAGLPGSLSGLSCLRELSLERVGCLSRQALTGLQKLSQLTALTLLAAAEPLFDQQQHLGGMHAAASSSSSSSDSPWLLLLQLPQLRELVVGVVPRNQTLNLTTTLAQNLEPPEPYGTGHTRHPSDAAAAAATSRQPSVDLWQQQAFSHTGLGLEAQRGRPGLVLRQQQQQQQGSGCDQGLWFQQGCGGQRYAQQEGAAVTAYVTPGLWSDLADMQGVQRVAVEARGWHSAAITAQYSSAAEAAASMMTWHCVAPPLPPSLQPTPAAAHASSALSAGALGVWFNHPSQCGYCPSLPPLLLLAPRPCMGRLGLLQQQAAAQQLLAVQQQQQQAVGVGDGGLAEAHHHQHQHMVLRGAGPESAARQLLLAQLRAAMHPSKLLLVLGASATHLRRLELTVDQSWPGSVLASLGQLRRLSQLQVLKLDCGRQAPPPEMWSGLSGLTSLQWLCLRWLDTLPAACLAPLTGLVALQLKAITVPPAAAELAEALAGMPKLSALAIEGGLLGVQGDWLRDAAGLLRHGRWTSSWVEHTLCRQPHLRVLGSITAALLMTVALNSPRWPEMVASALLAAAAGAVFVLAVAASLLSLMLASTGAAAGHGGEVRSQQHQAGPAGGPEVHFEGQAGPEGPEDQAAAGEGGVAAGGNRCTTTTSSRSSSSVFGGVWWLWSVSWRWAGGWLLWWLQLLDRVLHWLSGASTPGSSSSRSAALPAATAFAAAAAWLAGRWQQQRHMTPAAVAAAAAAIAAAGSSSSSVAVVADPGAAFRRLRFLSLRRCTLNSHSSSLISNRMWELTNVTSSLGPGFRSQAVAVLLGLLLWPLAAAAALSRIAASSSCEAASGSTAGVWGELWNRGLTAAAGAAGSGGAGFGSSSSVGGAAAATAAGGYGAAAGSSRGRGRFSGWGWSWDALCGLLTAAANRVEVAAVGRGSAMVNLVAEMPELRFLDVTWLNLEPWELQGLAQQQQLHYLGLCRQQAGVLLSQEARFGRSCLRGGSRGSSSSSRGRGGRYASGSGGLVGLVGRVFGWKGRSGGGRSGSRSNAAAAAAAAPVRRRGMMNSGLCGLVFSGVWWVSWLVWWCCAWLCGLLFGRVWLLLPDAGGGMWPWQRATAAAAAAGGSGGGVWGGRAGDADVLGGAGWLEGGPAMVLVEAPAGFDEVIERDVMTSAAAE</sequence>